<organism evidence="7 8">
    <name type="scientific">Coniosporium apollinis</name>
    <dbReference type="NCBI Taxonomy" id="61459"/>
    <lineage>
        <taxon>Eukaryota</taxon>
        <taxon>Fungi</taxon>
        <taxon>Dikarya</taxon>
        <taxon>Ascomycota</taxon>
        <taxon>Pezizomycotina</taxon>
        <taxon>Dothideomycetes</taxon>
        <taxon>Dothideomycetes incertae sedis</taxon>
        <taxon>Coniosporium</taxon>
    </lineage>
</organism>
<evidence type="ECO:0000313" key="8">
    <source>
        <dbReference type="Proteomes" id="UP001172684"/>
    </source>
</evidence>
<dbReference type="PANTHER" id="PTHR42683">
    <property type="entry name" value="ALDEHYDE REDUCTASE"/>
    <property type="match status" value="1"/>
</dbReference>
<comment type="caution">
    <text evidence="7">The sequence shown here is derived from an EMBL/GenBank/DDBJ whole genome shotgun (WGS) entry which is preliminary data.</text>
</comment>
<comment type="cofactor">
    <cofactor evidence="1 5">
        <name>Zn(2+)</name>
        <dbReference type="ChEBI" id="CHEBI:29105"/>
    </cofactor>
</comment>
<evidence type="ECO:0000256" key="4">
    <source>
        <dbReference type="ARBA" id="ARBA00023002"/>
    </source>
</evidence>
<keyword evidence="2 5" id="KW-0479">Metal-binding</keyword>
<sequence>MGYPETAEGFMVNDIKNWSKFTKQEFKLKPFEDRDIDIAIDACGVCASDVHTITGGWSEDIPLPLCVGHEVVGKAVKVGKDVTTIKVGDRVGVGAQIKADLTCDNCKADQENYCPNSVDTYGAPYEDGTISQGGYASHIRAHEYFTFKIPDNIPTPLAAPMLCAGLTVYSPLVRLGCGPGKKVGIVGIGGLGHFAVLWAAALGAEVYAISHSPSKKDDALKLGAKHFVSTKDKDWHKPLAFTLDFIINTADATDKFNLPDYFSTLKVNGTFHMVGFPDNNLPSLNAQAFAPNGCYMGASHIGNRPEMLAMFELASKQNIKSWVQEIDISEEGCKEAVERVYNNDNVRYRFTLVNYDKQFGKRS</sequence>
<dbReference type="PROSITE" id="PS00059">
    <property type="entry name" value="ADH_ZINC"/>
    <property type="match status" value="1"/>
</dbReference>
<dbReference type="Gene3D" id="3.90.180.10">
    <property type="entry name" value="Medium-chain alcohol dehydrogenases, catalytic domain"/>
    <property type="match status" value="1"/>
</dbReference>
<accession>A0ABQ9NPR3</accession>
<dbReference type="Proteomes" id="UP001172684">
    <property type="component" value="Unassembled WGS sequence"/>
</dbReference>
<keyword evidence="3 5" id="KW-0862">Zinc</keyword>
<dbReference type="EMBL" id="JAPDRL010000059">
    <property type="protein sequence ID" value="KAJ9661228.1"/>
    <property type="molecule type" value="Genomic_DNA"/>
</dbReference>
<dbReference type="InterPro" id="IPR011032">
    <property type="entry name" value="GroES-like_sf"/>
</dbReference>
<protein>
    <recommendedName>
        <fullName evidence="6">Enoyl reductase (ER) domain-containing protein</fullName>
    </recommendedName>
</protein>
<name>A0ABQ9NPR3_9PEZI</name>
<evidence type="ECO:0000259" key="6">
    <source>
        <dbReference type="SMART" id="SM00829"/>
    </source>
</evidence>
<keyword evidence="8" id="KW-1185">Reference proteome</keyword>
<dbReference type="SMART" id="SM00829">
    <property type="entry name" value="PKS_ER"/>
    <property type="match status" value="1"/>
</dbReference>
<evidence type="ECO:0000256" key="5">
    <source>
        <dbReference type="RuleBase" id="RU361277"/>
    </source>
</evidence>
<dbReference type="Gene3D" id="3.40.50.720">
    <property type="entry name" value="NAD(P)-binding Rossmann-like Domain"/>
    <property type="match status" value="1"/>
</dbReference>
<evidence type="ECO:0000256" key="3">
    <source>
        <dbReference type="ARBA" id="ARBA00022833"/>
    </source>
</evidence>
<gene>
    <name evidence="7" type="ORF">H2201_006587</name>
</gene>
<feature type="domain" description="Enoyl reductase (ER)" evidence="6">
    <location>
        <begin position="16"/>
        <end position="346"/>
    </location>
</feature>
<dbReference type="InterPro" id="IPR020843">
    <property type="entry name" value="ER"/>
</dbReference>
<dbReference type="CDD" id="cd05283">
    <property type="entry name" value="CAD1"/>
    <property type="match status" value="1"/>
</dbReference>
<keyword evidence="4" id="KW-0560">Oxidoreductase</keyword>
<dbReference type="InterPro" id="IPR013154">
    <property type="entry name" value="ADH-like_N"/>
</dbReference>
<proteinExistence type="inferred from homology"/>
<dbReference type="InterPro" id="IPR002328">
    <property type="entry name" value="ADH_Zn_CS"/>
</dbReference>
<evidence type="ECO:0000256" key="1">
    <source>
        <dbReference type="ARBA" id="ARBA00001947"/>
    </source>
</evidence>
<comment type="similarity">
    <text evidence="5">Belongs to the zinc-containing alcohol dehydrogenase family.</text>
</comment>
<dbReference type="InterPro" id="IPR036291">
    <property type="entry name" value="NAD(P)-bd_dom_sf"/>
</dbReference>
<reference evidence="7" key="1">
    <citation type="submission" date="2022-10" db="EMBL/GenBank/DDBJ databases">
        <title>Culturing micro-colonial fungi from biological soil crusts in the Mojave desert and describing Neophaeococcomyces mojavensis, and introducing the new genera and species Taxawa tesnikishii.</title>
        <authorList>
            <person name="Kurbessoian T."/>
            <person name="Stajich J.E."/>
        </authorList>
    </citation>
    <scope>NUCLEOTIDE SEQUENCE</scope>
    <source>
        <strain evidence="7">TK_1</strain>
    </source>
</reference>
<dbReference type="Pfam" id="PF00107">
    <property type="entry name" value="ADH_zinc_N"/>
    <property type="match status" value="1"/>
</dbReference>
<evidence type="ECO:0000313" key="7">
    <source>
        <dbReference type="EMBL" id="KAJ9661228.1"/>
    </source>
</evidence>
<dbReference type="InterPro" id="IPR047109">
    <property type="entry name" value="CAD-like"/>
</dbReference>
<dbReference type="SUPFAM" id="SSF51735">
    <property type="entry name" value="NAD(P)-binding Rossmann-fold domains"/>
    <property type="match status" value="1"/>
</dbReference>
<dbReference type="SUPFAM" id="SSF50129">
    <property type="entry name" value="GroES-like"/>
    <property type="match status" value="1"/>
</dbReference>
<evidence type="ECO:0000256" key="2">
    <source>
        <dbReference type="ARBA" id="ARBA00022723"/>
    </source>
</evidence>
<dbReference type="Pfam" id="PF08240">
    <property type="entry name" value="ADH_N"/>
    <property type="match status" value="1"/>
</dbReference>
<dbReference type="InterPro" id="IPR013149">
    <property type="entry name" value="ADH-like_C"/>
</dbReference>